<dbReference type="InterPro" id="IPR021244">
    <property type="entry name" value="DUF2802"/>
</dbReference>
<dbReference type="Pfam" id="PF10975">
    <property type="entry name" value="DUF2802"/>
    <property type="match status" value="1"/>
</dbReference>
<protein>
    <submittedName>
        <fullName evidence="2">DUF2802 domain-containing protein</fullName>
    </submittedName>
</protein>
<reference evidence="2 3" key="1">
    <citation type="journal article" date="2013" name="Int. J. Syst. Evol. Microbiol.">
        <title>Celerinatantimonas yamalensis sp. nov., a cold-adapted diazotrophic bacterium from a cold permafrost brine.</title>
        <authorList>
            <person name="Shcherbakova V."/>
            <person name="Chuvilskaya N."/>
            <person name="Rivkina E."/>
            <person name="Demidov N."/>
            <person name="Uchaeva V."/>
            <person name="Suetin S."/>
            <person name="Suzina N."/>
            <person name="Gilichinsky D."/>
        </authorList>
    </citation>
    <scope>NUCLEOTIDE SEQUENCE [LARGE SCALE GENOMIC DNA]</scope>
    <source>
        <strain evidence="2 3">C7</strain>
    </source>
</reference>
<comment type="caution">
    <text evidence="2">The sequence shown here is derived from an EMBL/GenBank/DDBJ whole genome shotgun (WGS) entry which is preliminary data.</text>
</comment>
<accession>A0ABW9G6Y0</accession>
<feature type="transmembrane region" description="Helical" evidence="1">
    <location>
        <begin position="6"/>
        <end position="23"/>
    </location>
</feature>
<dbReference type="RefSeq" id="WP_408623339.1">
    <property type="nucleotide sequence ID" value="NZ_JBEQCT010000003.1"/>
</dbReference>
<keyword evidence="3" id="KW-1185">Reference proteome</keyword>
<dbReference type="EMBL" id="JBEQCT010000003">
    <property type="protein sequence ID" value="MFM2485124.1"/>
    <property type="molecule type" value="Genomic_DNA"/>
</dbReference>
<keyword evidence="1" id="KW-1133">Transmembrane helix</keyword>
<keyword evidence="1" id="KW-0812">Transmembrane</keyword>
<sequence>MNWIEWIAPAVAIICVVALLVLIRRHRRGFVEQQQKLTSFELLIKQTVKGHKRIQKQLVEIHAANHAMVTRIAELEHLVEQTAIRQNEIVTQDPDSKLYSRAVKMVELGADIDEVMRECELPRAEAELLYTLHGKPMASH</sequence>
<organism evidence="2 3">
    <name type="scientific">Celerinatantimonas yamalensis</name>
    <dbReference type="NCBI Taxonomy" id="559956"/>
    <lineage>
        <taxon>Bacteria</taxon>
        <taxon>Pseudomonadati</taxon>
        <taxon>Pseudomonadota</taxon>
        <taxon>Gammaproteobacteria</taxon>
        <taxon>Celerinatantimonadaceae</taxon>
        <taxon>Celerinatantimonas</taxon>
    </lineage>
</organism>
<proteinExistence type="predicted"/>
<evidence type="ECO:0000313" key="2">
    <source>
        <dbReference type="EMBL" id="MFM2485124.1"/>
    </source>
</evidence>
<name>A0ABW9G6Y0_9GAMM</name>
<keyword evidence="1" id="KW-0472">Membrane</keyword>
<evidence type="ECO:0000313" key="3">
    <source>
        <dbReference type="Proteomes" id="UP001629953"/>
    </source>
</evidence>
<gene>
    <name evidence="2" type="ORF">ABUE30_08600</name>
</gene>
<dbReference type="Proteomes" id="UP001629953">
    <property type="component" value="Unassembled WGS sequence"/>
</dbReference>
<evidence type="ECO:0000256" key="1">
    <source>
        <dbReference type="SAM" id="Phobius"/>
    </source>
</evidence>